<dbReference type="GO" id="GO:0016757">
    <property type="term" value="F:glycosyltransferase activity"/>
    <property type="evidence" value="ECO:0007669"/>
    <property type="project" value="UniProtKB-KW"/>
</dbReference>
<accession>A0A6A2XXR8</accession>
<dbReference type="PANTHER" id="PTHR13778">
    <property type="entry name" value="GLYCOSYLTRANSFERASE 8 DOMAIN-CONTAINING PROTEIN"/>
    <property type="match status" value="1"/>
</dbReference>
<name>A0A6A2XXR8_HIBSY</name>
<dbReference type="Proteomes" id="UP000436088">
    <property type="component" value="Unassembled WGS sequence"/>
</dbReference>
<dbReference type="AlphaFoldDB" id="A0A6A2XXR8"/>
<dbReference type="PANTHER" id="PTHR13778:SF47">
    <property type="entry name" value="LIPOPOLYSACCHARIDE 1,3-GALACTOSYLTRANSFERASE"/>
    <property type="match status" value="1"/>
</dbReference>
<evidence type="ECO:0000313" key="5">
    <source>
        <dbReference type="Proteomes" id="UP000436088"/>
    </source>
</evidence>
<gene>
    <name evidence="4" type="ORF">F3Y22_tig00112445pilonHSYRG00025</name>
</gene>
<comment type="caution">
    <text evidence="4">The sequence shown here is derived from an EMBL/GenBank/DDBJ whole genome shotgun (WGS) entry which is preliminary data.</text>
</comment>
<dbReference type="EMBL" id="VEPZ02001583">
    <property type="protein sequence ID" value="KAE8667106.1"/>
    <property type="molecule type" value="Genomic_DNA"/>
</dbReference>
<evidence type="ECO:0000256" key="3">
    <source>
        <dbReference type="ARBA" id="ARBA00022679"/>
    </source>
</evidence>
<protein>
    <submittedName>
        <fullName evidence="4">Nucleotide binding,nucleic acid binding,RNA binding</fullName>
    </submittedName>
</protein>
<reference evidence="4" key="1">
    <citation type="submission" date="2019-09" db="EMBL/GenBank/DDBJ databases">
        <title>Draft genome information of white flower Hibiscus syriacus.</title>
        <authorList>
            <person name="Kim Y.-M."/>
        </authorList>
    </citation>
    <scope>NUCLEOTIDE SEQUENCE [LARGE SCALE GENOMIC DNA]</scope>
    <source>
        <strain evidence="4">YM2019G1</strain>
    </source>
</reference>
<dbReference type="GO" id="GO:0005794">
    <property type="term" value="C:Golgi apparatus"/>
    <property type="evidence" value="ECO:0007669"/>
    <property type="project" value="TreeGrafter"/>
</dbReference>
<proteinExistence type="predicted"/>
<dbReference type="InterPro" id="IPR050748">
    <property type="entry name" value="Glycosyltrans_8_dom-fam"/>
</dbReference>
<evidence type="ECO:0000313" key="4">
    <source>
        <dbReference type="EMBL" id="KAE8667106.1"/>
    </source>
</evidence>
<keyword evidence="3" id="KW-0808">Transferase</keyword>
<keyword evidence="5" id="KW-1185">Reference proteome</keyword>
<organism evidence="4 5">
    <name type="scientific">Hibiscus syriacus</name>
    <name type="common">Rose of Sharon</name>
    <dbReference type="NCBI Taxonomy" id="106335"/>
    <lineage>
        <taxon>Eukaryota</taxon>
        <taxon>Viridiplantae</taxon>
        <taxon>Streptophyta</taxon>
        <taxon>Embryophyta</taxon>
        <taxon>Tracheophyta</taxon>
        <taxon>Spermatophyta</taxon>
        <taxon>Magnoliopsida</taxon>
        <taxon>eudicotyledons</taxon>
        <taxon>Gunneridae</taxon>
        <taxon>Pentapetalae</taxon>
        <taxon>rosids</taxon>
        <taxon>malvids</taxon>
        <taxon>Malvales</taxon>
        <taxon>Malvaceae</taxon>
        <taxon>Malvoideae</taxon>
        <taxon>Hibiscus</taxon>
    </lineage>
</organism>
<evidence type="ECO:0000256" key="1">
    <source>
        <dbReference type="ARBA" id="ARBA00004877"/>
    </source>
</evidence>
<sequence>MLMSSSYMSWRSSATANRRPTQRIVTPKNSVPIHPDPNSKPVLHFLASGLIIFLGLLQFLPASHFRDPSDPLRKWVAFNSQPSSAAVDEYDGVIHIISWMRCLDLKVLSVFTNSTLYSSRQEEVKEAIKRASARVEHDSLSLEEITPFIIPSVHQSLRKFLYVSPNLILMGRIEELTGIDLAGHGVAAAEDCSKRLNSYVNSDVSDAIQRSASKP</sequence>
<comment type="pathway">
    <text evidence="1">Glycan metabolism; pectin biosynthesis.</text>
</comment>
<evidence type="ECO:0000256" key="2">
    <source>
        <dbReference type="ARBA" id="ARBA00022676"/>
    </source>
</evidence>
<keyword evidence="2" id="KW-0328">Glycosyltransferase</keyword>